<sequence>MAETAQRLLYFLEESYGGTADYAHEQCNALAALGMTVTLLTTPKYPCHPEAGYARQPELLEPKPERPIANRWRRGGRYAWIKLENYRRLARIIDETGVRQVLIGSFGEYLAPLWAGRLRRLAREGVVFGAVIHDPVRDYVVGPRWWHRWSIGAAYGPLREAFVHEAIALDTARPNPALRVTVIPHGPYTYPPPTRTRLDTRQQLALPPDAPVLLAFGHIRDAKNLDLVIESLVHCPTPYLIVAGRVQSAGQRPVDFYRALAEQRGVAHRCRWIERYVPNDEAADLFAAVDAVLLTYSGAFRSASGVLALAAHYRVPCLASSGPGPLKTLVQRYQLGVWVEPDDVAALVGGLQDLLTSPPQPSWARFQADNSWRVNAQRVAERMFDRR</sequence>
<keyword evidence="1" id="KW-0328">Glycosyltransferase</keyword>
<dbReference type="PANTHER" id="PTHR12526">
    <property type="entry name" value="GLYCOSYLTRANSFERASE"/>
    <property type="match status" value="1"/>
</dbReference>
<dbReference type="InterPro" id="IPR028098">
    <property type="entry name" value="Glyco_trans_4-like_N"/>
</dbReference>
<evidence type="ECO:0000313" key="6">
    <source>
        <dbReference type="Proteomes" id="UP000676506"/>
    </source>
</evidence>
<evidence type="ECO:0000259" key="3">
    <source>
        <dbReference type="Pfam" id="PF00534"/>
    </source>
</evidence>
<accession>A0ABX8BDP1</accession>
<keyword evidence="6" id="KW-1185">Reference proteome</keyword>
<feature type="domain" description="Glycosyl transferase family 1" evidence="3">
    <location>
        <begin position="199"/>
        <end position="360"/>
    </location>
</feature>
<dbReference type="SUPFAM" id="SSF53756">
    <property type="entry name" value="UDP-Glycosyltransferase/glycogen phosphorylase"/>
    <property type="match status" value="1"/>
</dbReference>
<reference evidence="5 6" key="1">
    <citation type="submission" date="2021-03" db="EMBL/GenBank/DDBJ databases">
        <title>Genomic and phenotypic characterization of Chloracidobacterium isolates provides evidence for multiple species.</title>
        <authorList>
            <person name="Saini M.K."/>
            <person name="Costas A.M.G."/>
            <person name="Tank M."/>
            <person name="Bryant D.A."/>
        </authorList>
    </citation>
    <scope>NUCLEOTIDE SEQUENCE [LARGE SCALE GENOMIC DNA]</scope>
    <source>
        <strain evidence="5 6">BV2-C</strain>
    </source>
</reference>
<dbReference type="Proteomes" id="UP000676506">
    <property type="component" value="Chromosome 1"/>
</dbReference>
<name>A0ABX8BDP1_9BACT</name>
<dbReference type="Pfam" id="PF13439">
    <property type="entry name" value="Glyco_transf_4"/>
    <property type="match status" value="1"/>
</dbReference>
<evidence type="ECO:0000313" key="5">
    <source>
        <dbReference type="EMBL" id="QUW03763.1"/>
    </source>
</evidence>
<dbReference type="RefSeq" id="WP_211429653.1">
    <property type="nucleotide sequence ID" value="NZ_CP072648.1"/>
</dbReference>
<organism evidence="5 6">
    <name type="scientific">Chloracidobacterium validum</name>
    <dbReference type="NCBI Taxonomy" id="2821543"/>
    <lineage>
        <taxon>Bacteria</taxon>
        <taxon>Pseudomonadati</taxon>
        <taxon>Acidobacteriota</taxon>
        <taxon>Terriglobia</taxon>
        <taxon>Terriglobales</taxon>
        <taxon>Acidobacteriaceae</taxon>
        <taxon>Chloracidobacterium</taxon>
    </lineage>
</organism>
<keyword evidence="2" id="KW-0808">Transferase</keyword>
<evidence type="ECO:0000256" key="2">
    <source>
        <dbReference type="ARBA" id="ARBA00022679"/>
    </source>
</evidence>
<dbReference type="CDD" id="cd03801">
    <property type="entry name" value="GT4_PimA-like"/>
    <property type="match status" value="1"/>
</dbReference>
<gene>
    <name evidence="5" type="ORF">J8C06_04845</name>
</gene>
<dbReference type="EMBL" id="CP072648">
    <property type="protein sequence ID" value="QUW03763.1"/>
    <property type="molecule type" value="Genomic_DNA"/>
</dbReference>
<dbReference type="Pfam" id="PF00534">
    <property type="entry name" value="Glycos_transf_1"/>
    <property type="match status" value="1"/>
</dbReference>
<evidence type="ECO:0000256" key="1">
    <source>
        <dbReference type="ARBA" id="ARBA00022676"/>
    </source>
</evidence>
<protein>
    <submittedName>
        <fullName evidence="5">Glycosyltransferase family 4 protein</fullName>
    </submittedName>
</protein>
<dbReference type="InterPro" id="IPR001296">
    <property type="entry name" value="Glyco_trans_1"/>
</dbReference>
<proteinExistence type="predicted"/>
<dbReference type="Gene3D" id="3.40.50.2000">
    <property type="entry name" value="Glycogen Phosphorylase B"/>
    <property type="match status" value="2"/>
</dbReference>
<dbReference type="PANTHER" id="PTHR12526:SF510">
    <property type="entry name" value="D-INOSITOL 3-PHOSPHATE GLYCOSYLTRANSFERASE"/>
    <property type="match status" value="1"/>
</dbReference>
<evidence type="ECO:0000259" key="4">
    <source>
        <dbReference type="Pfam" id="PF13439"/>
    </source>
</evidence>
<feature type="domain" description="Glycosyltransferase subfamily 4-like N-terminal" evidence="4">
    <location>
        <begin position="16"/>
        <end position="153"/>
    </location>
</feature>